<dbReference type="OrthoDB" id="43807at2759"/>
<dbReference type="GeneID" id="136822025"/>
<feature type="compositionally biased region" description="Low complexity" evidence="2">
    <location>
        <begin position="730"/>
        <end position="745"/>
    </location>
</feature>
<dbReference type="RefSeq" id="XP_066934345.1">
    <property type="nucleotide sequence ID" value="XM_067078244.1"/>
</dbReference>
<dbReference type="Proteomes" id="UP000594262">
    <property type="component" value="Unplaced"/>
</dbReference>
<feature type="coiled-coil region" evidence="1">
    <location>
        <begin position="1326"/>
        <end position="1353"/>
    </location>
</feature>
<evidence type="ECO:0000313" key="3">
    <source>
        <dbReference type="EnsemblMetazoa" id="CLYHEMP017712.1"/>
    </source>
</evidence>
<name>A0A7M5X4A8_9CNID</name>
<dbReference type="InterPro" id="IPR026728">
    <property type="entry name" value="BLTP3A/B"/>
</dbReference>
<proteinExistence type="predicted"/>
<dbReference type="PANTHER" id="PTHR22774">
    <property type="entry name" value="CHOREIN N-TERMINAL DOMAIN-CONTAINING PROTEIN"/>
    <property type="match status" value="1"/>
</dbReference>
<evidence type="ECO:0008006" key="5">
    <source>
        <dbReference type="Google" id="ProtNLM"/>
    </source>
</evidence>
<feature type="region of interest" description="Disordered" evidence="2">
    <location>
        <begin position="700"/>
        <end position="750"/>
    </location>
</feature>
<accession>A0A7M5X4A8</accession>
<feature type="region of interest" description="Disordered" evidence="2">
    <location>
        <begin position="776"/>
        <end position="844"/>
    </location>
</feature>
<sequence>MAQWAKNQIAKQLAKFAKNLDPNSLSLKFLKGEGELTNLELEEGVISDLLEFPPWLQLSKVTCNRISAKVPWTSLKSDPLKLILDTVDVQIIASEELRAKSSSPVINKASMTKPTKYGFAEKVVDGMYVSINTLTVSFTSIGFKATVNISRVIVQSTTPEWRQATNLRQTRIKDDDKDEVINFKEIKWGTMRVHADAAYMSESKEIPSTPLRLITNNSMIRLVIKKRMSDCSMVASKLAVILDDILWVLTQSQIIKLSSFVHYIIKLRNKHLPITHQTAAKQEDMPTKSSGVKSQDQLFNAYDIPETSLHLRTHRIDLHLCDDSSLNGNLNKKTEFTSIYDEPGAALQISLLNIGLDHYPYHVVGTKRISTKQDDEMAFQRSRWAHQLLNNFQETEGKRWKKPRTATVEARSKRPPRMYESYFLVRCEDYSIMQVTTPSTHNPQPFLKSAKESLFLPKEMPAIQLDHTTYYYTGSTDLPVPSPNVFVQVNPFQLTFDPLTCVWLNRFTQSVAAGLDWTKEFVVKEAGFAEHVNVRLECLMPKILLPFDSKKRPQQEHVEERPTGLQLLISQTVVTNCRVGAKCAQADVLNDLQSFISSRQYADMSCYPNEKSDFSPYSNSTWLNDYSINCYQLQNLTRRDKDLYGRLKRDNNLPHHIWGIWCDQLWMEFVGVDKAKGRPITFIDAFPVRLWVCQSVSYTTSDDRPISPISTGSSIETAESASESDEFQQSPSLGSRHSQRSSISSENQPLTSSLLQVASGGGNAHQLRPAHSDSDLIDIPVRNQGPRHSVSNTAISGENYAWGGPPPPYGGGGSKNASTTSIENLPPSYDAIASEDPGPISKPPIDVCDNIEPEPLDTNLPTLALLMNVEKTIQIQLDHFQLLSLLRLGENVGSMMSRIELDNKKQTDNQTLEESTSNQDSVILNISVPHVLIDLILAPCIGIDPIQRLSLKERVQYEKEKIEKSTMTTEIPVSGDAYVLPMRSRGRSIMGTSPRSQSLTGTPNPGTPNLSENRKLSGTATELTPESNLQRHLSNSSFNDSLYAEQTYKEVRDAQVQAGDPLVDANLKPSGENQLISVLRIHADNVKVGIQSVGENSIVKVTSNYVNLNELGNMKYGHVLDPRGSIIEEKEQDKQNINMSTLAGDAMLKLRLISGPEAEHFAKDGRDLGFADIRISSLAAALLMSTVDNLTEFGEDEFVQSTMPFKVSISSSDISLYDDKQRRYKSTIKLPPSHIVISQLHVERDSNGVVILNSNAQERNPRPIDLPNNELDTTIGAIGGSYASSVGTSIADTITQQVDALINENGRLVEDLKIVNAKVNGLHSERESLLKVIDKLQLELMLSNNENDDLQKRVRSLTLSKRPTHS</sequence>
<feature type="region of interest" description="Disordered" evidence="2">
    <location>
        <begin position="987"/>
        <end position="1026"/>
    </location>
</feature>
<organism evidence="3 4">
    <name type="scientific">Clytia hemisphaerica</name>
    <dbReference type="NCBI Taxonomy" id="252671"/>
    <lineage>
        <taxon>Eukaryota</taxon>
        <taxon>Metazoa</taxon>
        <taxon>Cnidaria</taxon>
        <taxon>Hydrozoa</taxon>
        <taxon>Hydroidolina</taxon>
        <taxon>Leptothecata</taxon>
        <taxon>Obeliida</taxon>
        <taxon>Clytiidae</taxon>
        <taxon>Clytia</taxon>
    </lineage>
</organism>
<evidence type="ECO:0000313" key="4">
    <source>
        <dbReference type="Proteomes" id="UP000594262"/>
    </source>
</evidence>
<evidence type="ECO:0000256" key="2">
    <source>
        <dbReference type="SAM" id="MobiDB-lite"/>
    </source>
</evidence>
<keyword evidence="4" id="KW-1185">Reference proteome</keyword>
<dbReference type="EnsemblMetazoa" id="CLYHEMT017712.1">
    <property type="protein sequence ID" value="CLYHEMP017712.1"/>
    <property type="gene ID" value="CLYHEMG017712"/>
</dbReference>
<protein>
    <recommendedName>
        <fullName evidence="5">UHRF1-binding protein 1-like</fullName>
    </recommendedName>
</protein>
<reference evidence="3" key="1">
    <citation type="submission" date="2021-01" db="UniProtKB">
        <authorList>
            <consortium name="EnsemblMetazoa"/>
        </authorList>
    </citation>
    <scope>IDENTIFICATION</scope>
</reference>
<evidence type="ECO:0000256" key="1">
    <source>
        <dbReference type="SAM" id="Coils"/>
    </source>
</evidence>
<keyword evidence="1" id="KW-0175">Coiled coil</keyword>
<feature type="compositionally biased region" description="Polar residues" evidence="2">
    <location>
        <begin position="990"/>
        <end position="1026"/>
    </location>
</feature>
<feature type="compositionally biased region" description="Low complexity" evidence="2">
    <location>
        <begin position="709"/>
        <end position="721"/>
    </location>
</feature>
<dbReference type="PANTHER" id="PTHR22774:SF11">
    <property type="entry name" value="CHOREIN N-TERMINAL DOMAIN-CONTAINING PROTEIN"/>
    <property type="match status" value="1"/>
</dbReference>
<dbReference type="Pfam" id="PF24917">
    <property type="entry name" value="BLTP3A_B"/>
    <property type="match status" value="3"/>
</dbReference>